<dbReference type="Proteomes" id="UP000012317">
    <property type="component" value="Unassembled WGS sequence"/>
</dbReference>
<proteinExistence type="predicted"/>
<evidence type="ECO:0000256" key="2">
    <source>
        <dbReference type="SAM" id="SignalP"/>
    </source>
</evidence>
<comment type="caution">
    <text evidence="4">The sequence shown here is derived from an EMBL/GenBank/DDBJ whole genome shotgun (WGS) entry which is preliminary data.</text>
</comment>
<dbReference type="STRING" id="1189619.pgond44_07575"/>
<protein>
    <submittedName>
        <fullName evidence="4">Cell surface Por secretion system C-terminal sorting domain</fullName>
    </submittedName>
</protein>
<dbReference type="eggNOG" id="COG4886">
    <property type="taxonomic scope" value="Bacteria"/>
</dbReference>
<feature type="chain" id="PRO_5004114062" evidence="2">
    <location>
        <begin position="21"/>
        <end position="305"/>
    </location>
</feature>
<keyword evidence="5" id="KW-1185">Reference proteome</keyword>
<name>N1WZH3_9FLAO</name>
<dbReference type="AlphaFoldDB" id="N1WZH3"/>
<evidence type="ECO:0000313" key="4">
    <source>
        <dbReference type="EMBL" id="EMY81293.1"/>
    </source>
</evidence>
<evidence type="ECO:0000256" key="1">
    <source>
        <dbReference type="ARBA" id="ARBA00022729"/>
    </source>
</evidence>
<dbReference type="InterPro" id="IPR032675">
    <property type="entry name" value="LRR_dom_sf"/>
</dbReference>
<dbReference type="PATRIC" id="fig|1189619.4.peg.1558"/>
<dbReference type="Gene3D" id="3.80.10.10">
    <property type="entry name" value="Ribonuclease Inhibitor"/>
    <property type="match status" value="1"/>
</dbReference>
<keyword evidence="1 2" id="KW-0732">Signal</keyword>
<gene>
    <name evidence="4" type="ORF">pgond44_07575</name>
</gene>
<feature type="domain" description="Secretion system C-terminal sorting" evidence="3">
    <location>
        <begin position="234"/>
        <end position="298"/>
    </location>
</feature>
<reference evidence="4 5" key="1">
    <citation type="journal article" date="2014" name="Genome Biol. Evol.">
        <title>Extensive gene acquisition in the extremely psychrophilic bacterial species Psychroflexus torquis and the link to sea-ice ecosystem specialism.</title>
        <authorList>
            <person name="Feng S."/>
            <person name="Powell S.M."/>
            <person name="Wilson R."/>
            <person name="Bowman J.P."/>
        </authorList>
    </citation>
    <scope>NUCLEOTIDE SEQUENCE [LARGE SCALE GENOMIC DNA]</scope>
    <source>
        <strain evidence="4 5">ACAM 44</strain>
    </source>
</reference>
<evidence type="ECO:0000313" key="5">
    <source>
        <dbReference type="Proteomes" id="UP000012317"/>
    </source>
</evidence>
<dbReference type="InterPro" id="IPR026444">
    <property type="entry name" value="Secre_tail"/>
</dbReference>
<accession>N1WZH3</accession>
<dbReference type="Pfam" id="PF18962">
    <property type="entry name" value="Por_Secre_tail"/>
    <property type="match status" value="1"/>
</dbReference>
<dbReference type="NCBIfam" id="TIGR04183">
    <property type="entry name" value="Por_Secre_tail"/>
    <property type="match status" value="1"/>
</dbReference>
<evidence type="ECO:0000259" key="3">
    <source>
        <dbReference type="Pfam" id="PF18962"/>
    </source>
</evidence>
<dbReference type="EMBL" id="APLF01000006">
    <property type="protein sequence ID" value="EMY81293.1"/>
    <property type="molecule type" value="Genomic_DNA"/>
</dbReference>
<organism evidence="4 5">
    <name type="scientific">Psychroflexus gondwanensis ACAM 44</name>
    <dbReference type="NCBI Taxonomy" id="1189619"/>
    <lineage>
        <taxon>Bacteria</taxon>
        <taxon>Pseudomonadati</taxon>
        <taxon>Bacteroidota</taxon>
        <taxon>Flavobacteriia</taxon>
        <taxon>Flavobacteriales</taxon>
        <taxon>Flavobacteriaceae</taxon>
        <taxon>Psychroflexus</taxon>
    </lineage>
</organism>
<dbReference type="RefSeq" id="WP_003439284.1">
    <property type="nucleotide sequence ID" value="NZ_APLF01000006.1"/>
</dbReference>
<sequence length="305" mass="34392">MKQLSTLIILFFLSSHLSFAQVTSVPDENFEQALIDLAIDTDGVINGQVLTADIENIIELNFSELNATYSIDEFTGIEDFTQLEIFKLTDRVSINFFGDETKSNFLNENINLKEIYITNDSADAADINIESLDISNLENLEYIDLSNVDIKSIFLNNPEYDYENVTLELFFEGFPRSENDWNVCVGVNDPAAASSGSFPYNTWTILDGGPRTYNFSSTCNLNIDDFESLNSISVYPNPVSNTLNFNNPNQIELDQAQVYSMEGRLVKSFLNLKENIDLEGLVSGVYFVTIKNKQQEALSFKVIKQ</sequence>
<feature type="signal peptide" evidence="2">
    <location>
        <begin position="1"/>
        <end position="20"/>
    </location>
</feature>